<proteinExistence type="predicted"/>
<dbReference type="SUPFAM" id="SSF160631">
    <property type="entry name" value="SMI1/KNR4-like"/>
    <property type="match status" value="1"/>
</dbReference>
<protein>
    <submittedName>
        <fullName evidence="1">SMI1/KNR4 family protein</fullName>
    </submittedName>
</protein>
<reference evidence="1 2" key="1">
    <citation type="submission" date="2024-06" db="EMBL/GenBank/DDBJ databases">
        <title>The Natural Products Discovery Center: Release of the First 8490 Sequenced Strains for Exploring Actinobacteria Biosynthetic Diversity.</title>
        <authorList>
            <person name="Kalkreuter E."/>
            <person name="Kautsar S.A."/>
            <person name="Yang D."/>
            <person name="Bader C.D."/>
            <person name="Teijaro C.N."/>
            <person name="Fluegel L."/>
            <person name="Davis C.M."/>
            <person name="Simpson J.R."/>
            <person name="Lauterbach L."/>
            <person name="Steele A.D."/>
            <person name="Gui C."/>
            <person name="Meng S."/>
            <person name="Li G."/>
            <person name="Viehrig K."/>
            <person name="Ye F."/>
            <person name="Su P."/>
            <person name="Kiefer A.F."/>
            <person name="Nichols A."/>
            <person name="Cepeda A.J."/>
            <person name="Yan W."/>
            <person name="Fan B."/>
            <person name="Jiang Y."/>
            <person name="Adhikari A."/>
            <person name="Zheng C.-J."/>
            <person name="Schuster L."/>
            <person name="Cowan T.M."/>
            <person name="Smanski M.J."/>
            <person name="Chevrette M.G."/>
            <person name="De Carvalho L.P.S."/>
            <person name="Shen B."/>
        </authorList>
    </citation>
    <scope>NUCLEOTIDE SEQUENCE [LARGE SCALE GENOMIC DNA]</scope>
    <source>
        <strain evidence="1 2">NPDC000837</strain>
    </source>
</reference>
<dbReference type="InterPro" id="IPR037883">
    <property type="entry name" value="Knr4/Smi1-like_sf"/>
</dbReference>
<evidence type="ECO:0000313" key="2">
    <source>
        <dbReference type="Proteomes" id="UP001445472"/>
    </source>
</evidence>
<dbReference type="Pfam" id="PF14568">
    <property type="entry name" value="SUKH_6"/>
    <property type="match status" value="1"/>
</dbReference>
<sequence>MASLDDIRALLGEPRFGWSDPAPWHRLEGELGIVLPDDFREFCDAYGPVRINNQVHTAHPGVAHGNLGRLIRADIEAWAHAPEEMVTQPVGTGPGELFPWGSAASGETMFFRVPKDASEAWSVFVHESDEGEFLEYAMSFGDWMLAYVRGEDVGVCSRNFAPEGPFFQPIG</sequence>
<comment type="caution">
    <text evidence="1">The sequence shown here is derived from an EMBL/GenBank/DDBJ whole genome shotgun (WGS) entry which is preliminary data.</text>
</comment>
<dbReference type="Gene3D" id="3.40.1580.10">
    <property type="entry name" value="SMI1/KNR4-like"/>
    <property type="match status" value="1"/>
</dbReference>
<dbReference type="Proteomes" id="UP001445472">
    <property type="component" value="Unassembled WGS sequence"/>
</dbReference>
<name>A0ABV1V300_9ACTN</name>
<organism evidence="1 2">
    <name type="scientific">Streptomyces xantholiticus</name>
    <dbReference type="NCBI Taxonomy" id="68285"/>
    <lineage>
        <taxon>Bacteria</taxon>
        <taxon>Bacillati</taxon>
        <taxon>Actinomycetota</taxon>
        <taxon>Actinomycetes</taxon>
        <taxon>Kitasatosporales</taxon>
        <taxon>Streptomycetaceae</taxon>
        <taxon>Streptomyces</taxon>
    </lineage>
</organism>
<dbReference type="EMBL" id="JBEPBX010000031">
    <property type="protein sequence ID" value="MER6617015.1"/>
    <property type="molecule type" value="Genomic_DNA"/>
</dbReference>
<keyword evidence="2" id="KW-1185">Reference proteome</keyword>
<accession>A0ABV1V300</accession>
<evidence type="ECO:0000313" key="1">
    <source>
        <dbReference type="EMBL" id="MER6617015.1"/>
    </source>
</evidence>
<gene>
    <name evidence="1" type="ORF">ABT276_27355</name>
</gene>
<dbReference type="RefSeq" id="WP_351978222.1">
    <property type="nucleotide sequence ID" value="NZ_JBEPBX010000031.1"/>
</dbReference>